<dbReference type="SMART" id="SM00387">
    <property type="entry name" value="HATPase_c"/>
    <property type="match status" value="1"/>
</dbReference>
<dbReference type="InterPro" id="IPR004105">
    <property type="entry name" value="CheA-like_dim"/>
</dbReference>
<dbReference type="Gene3D" id="1.20.120.160">
    <property type="entry name" value="HPT domain"/>
    <property type="match status" value="1"/>
</dbReference>
<feature type="modified residue" description="Phosphohistidine" evidence="11">
    <location>
        <position position="50"/>
    </location>
</feature>
<evidence type="ECO:0000256" key="1">
    <source>
        <dbReference type="ARBA" id="ARBA00000085"/>
    </source>
</evidence>
<accession>A0AB72Z915</accession>
<evidence type="ECO:0000256" key="8">
    <source>
        <dbReference type="ARBA" id="ARBA00022777"/>
    </source>
</evidence>
<dbReference type="InterPro" id="IPR003594">
    <property type="entry name" value="HATPase_dom"/>
</dbReference>
<dbReference type="InterPro" id="IPR036097">
    <property type="entry name" value="HisK_dim/P_sf"/>
</dbReference>
<dbReference type="CDD" id="cd16916">
    <property type="entry name" value="HATPase_CheA-like"/>
    <property type="match status" value="1"/>
</dbReference>
<dbReference type="GO" id="GO:0000155">
    <property type="term" value="F:phosphorelay sensor kinase activity"/>
    <property type="evidence" value="ECO:0007669"/>
    <property type="project" value="InterPro"/>
</dbReference>
<dbReference type="CDD" id="cd00731">
    <property type="entry name" value="CheA_reg"/>
    <property type="match status" value="1"/>
</dbReference>
<sequence>MEVDSMTTNMLDLFIEEASEHLQALNDNLLQLEKDPTNGQLVSEIFRSAHTFKGMSATMGFQQVADLTHAMENVLDEVRNNRLAVTEHLVDIIFTCTSHLETMVSDIQHGGQGAADISKTVADLEALLHPEQETDTAVEKTYRIAIQIEEAAILKAVRAVMCLERLAEMGIISETTPDREAIELEEFEHSFEVVLESAQTKEEIEAVILDISEIEKVTVTEEVEEVQIIEPIKKAAKQTTKRLENKTIRVQLEKIEKLMNVFEESVIERARIDEIAEKTNNKELMEHLGRFSSISKEIQNGLLNMRMVPVDSVFNRFPKMVRTLAKELGKKIDLVIEGADTEVDKIVIDEIGDPLVHLIRNSVDHGAETVEVRRKNGKNETATINLKAFHSGNNVVIEIVDDGAGINKRKVLEKAIAKNVVTRAESTKMTDSEIFDLLFDSGFSTADQVSDLSGRGVGLDVVRNTILKIGGKISVESSENAGSTFRIEIPLTLSIIQSMLVATSERRYAVPLANVAEAITINPADIQHVHGKDLINYRETIIEVLDLGECFHETPLTDTDELLLLVVKNAKRTFGLIIKDIIGQREIVLKTLGGFFSESQIAFSGATILGDGRVVLILNLETF</sequence>
<evidence type="ECO:0000256" key="7">
    <source>
        <dbReference type="ARBA" id="ARBA00022741"/>
    </source>
</evidence>
<dbReference type="Pfam" id="PF07194">
    <property type="entry name" value="P2"/>
    <property type="match status" value="1"/>
</dbReference>
<evidence type="ECO:0000256" key="11">
    <source>
        <dbReference type="PROSITE-ProRule" id="PRU00110"/>
    </source>
</evidence>
<dbReference type="GO" id="GO:0006935">
    <property type="term" value="P:chemotaxis"/>
    <property type="evidence" value="ECO:0007669"/>
    <property type="project" value="UniProtKB-KW"/>
</dbReference>
<feature type="domain" description="HPt" evidence="14">
    <location>
        <begin position="3"/>
        <end position="107"/>
    </location>
</feature>
<dbReference type="InterPro" id="IPR036890">
    <property type="entry name" value="HATPase_C_sf"/>
</dbReference>
<evidence type="ECO:0000256" key="9">
    <source>
        <dbReference type="ARBA" id="ARBA00022840"/>
    </source>
</evidence>
<keyword evidence="10" id="KW-0902">Two-component regulatory system</keyword>
<dbReference type="SUPFAM" id="SSF50341">
    <property type="entry name" value="CheW-like"/>
    <property type="match status" value="1"/>
</dbReference>
<keyword evidence="6" id="KW-0808">Transferase</keyword>
<dbReference type="SMART" id="SM00073">
    <property type="entry name" value="HPT"/>
    <property type="match status" value="1"/>
</dbReference>
<evidence type="ECO:0000259" key="12">
    <source>
        <dbReference type="PROSITE" id="PS50109"/>
    </source>
</evidence>
<dbReference type="Gene3D" id="3.30.70.1110">
    <property type="entry name" value="Histidine kinase CheA-like, P2 response regulator-binding domain"/>
    <property type="match status" value="1"/>
</dbReference>
<evidence type="ECO:0000256" key="4">
    <source>
        <dbReference type="ARBA" id="ARBA00022500"/>
    </source>
</evidence>
<dbReference type="SMART" id="SM01231">
    <property type="entry name" value="H-kinase_dim"/>
    <property type="match status" value="1"/>
</dbReference>
<evidence type="ECO:0000259" key="13">
    <source>
        <dbReference type="PROSITE" id="PS50851"/>
    </source>
</evidence>
<organism evidence="15 16">
    <name type="scientific">Listeria innocua ATCC 33091</name>
    <dbReference type="NCBI Taxonomy" id="1002366"/>
    <lineage>
        <taxon>Bacteria</taxon>
        <taxon>Bacillati</taxon>
        <taxon>Bacillota</taxon>
        <taxon>Bacilli</taxon>
        <taxon>Bacillales</taxon>
        <taxon>Listeriaceae</taxon>
        <taxon>Listeria</taxon>
    </lineage>
</organism>
<evidence type="ECO:0000256" key="10">
    <source>
        <dbReference type="ARBA" id="ARBA00023012"/>
    </source>
</evidence>
<evidence type="ECO:0000313" key="15">
    <source>
        <dbReference type="EMBL" id="EHN61372.1"/>
    </source>
</evidence>
<dbReference type="SMART" id="SM00260">
    <property type="entry name" value="CheW"/>
    <property type="match status" value="1"/>
</dbReference>
<keyword evidence="7" id="KW-0547">Nucleotide-binding</keyword>
<dbReference type="AlphaFoldDB" id="A0AB72Z915"/>
<dbReference type="EMBL" id="AGCN01000031">
    <property type="protein sequence ID" value="EHN61372.1"/>
    <property type="molecule type" value="Genomic_DNA"/>
</dbReference>
<dbReference type="GO" id="GO:0005737">
    <property type="term" value="C:cytoplasm"/>
    <property type="evidence" value="ECO:0007669"/>
    <property type="project" value="InterPro"/>
</dbReference>
<feature type="domain" description="Histidine kinase" evidence="12">
    <location>
        <begin position="283"/>
        <end position="493"/>
    </location>
</feature>
<dbReference type="Pfam" id="PF02518">
    <property type="entry name" value="HATPase_c"/>
    <property type="match status" value="1"/>
</dbReference>
<feature type="domain" description="CheW-like" evidence="13">
    <location>
        <begin position="495"/>
        <end position="623"/>
    </location>
</feature>
<dbReference type="InterPro" id="IPR051315">
    <property type="entry name" value="Bact_Chemotaxis_CheA"/>
</dbReference>
<dbReference type="PROSITE" id="PS50109">
    <property type="entry name" value="HIS_KIN"/>
    <property type="match status" value="1"/>
</dbReference>
<dbReference type="SUPFAM" id="SSF55874">
    <property type="entry name" value="ATPase domain of HSP90 chaperone/DNA topoisomerase II/histidine kinase"/>
    <property type="match status" value="1"/>
</dbReference>
<evidence type="ECO:0000256" key="6">
    <source>
        <dbReference type="ARBA" id="ARBA00022679"/>
    </source>
</evidence>
<dbReference type="InterPro" id="IPR008207">
    <property type="entry name" value="Sig_transdc_His_kin_Hpt_dom"/>
</dbReference>
<dbReference type="Proteomes" id="UP000003597">
    <property type="component" value="Unassembled WGS sequence"/>
</dbReference>
<keyword evidence="4" id="KW-0145">Chemotaxis</keyword>
<dbReference type="SUPFAM" id="SSF55052">
    <property type="entry name" value="CheY-binding domain of CheA"/>
    <property type="match status" value="1"/>
</dbReference>
<dbReference type="InterPro" id="IPR002545">
    <property type="entry name" value="CheW-lke_dom"/>
</dbReference>
<comment type="catalytic activity">
    <reaction evidence="1">
        <text>ATP + protein L-histidine = ADP + protein N-phospho-L-histidine.</text>
        <dbReference type="EC" id="2.7.13.3"/>
    </reaction>
</comment>
<dbReference type="Gene3D" id="2.30.30.40">
    <property type="entry name" value="SH3 Domains"/>
    <property type="match status" value="1"/>
</dbReference>
<protein>
    <recommendedName>
        <fullName evidence="3">Chemotaxis protein CheA</fullName>
        <ecNumber evidence="2">2.7.13.3</ecNumber>
    </recommendedName>
</protein>
<dbReference type="PANTHER" id="PTHR43395">
    <property type="entry name" value="SENSOR HISTIDINE KINASE CHEA"/>
    <property type="match status" value="1"/>
</dbReference>
<keyword evidence="5 11" id="KW-0597">Phosphoprotein</keyword>
<dbReference type="PROSITE" id="PS50851">
    <property type="entry name" value="CHEW"/>
    <property type="match status" value="1"/>
</dbReference>
<dbReference type="PRINTS" id="PR00344">
    <property type="entry name" value="BCTRLSENSOR"/>
</dbReference>
<dbReference type="Pfam" id="PF01627">
    <property type="entry name" value="Hpt"/>
    <property type="match status" value="1"/>
</dbReference>
<evidence type="ECO:0000256" key="3">
    <source>
        <dbReference type="ARBA" id="ARBA00021495"/>
    </source>
</evidence>
<dbReference type="InterPro" id="IPR005467">
    <property type="entry name" value="His_kinase_dom"/>
</dbReference>
<dbReference type="InterPro" id="IPR036641">
    <property type="entry name" value="HPT_dom_sf"/>
</dbReference>
<dbReference type="GO" id="GO:0005524">
    <property type="term" value="F:ATP binding"/>
    <property type="evidence" value="ECO:0007669"/>
    <property type="project" value="UniProtKB-KW"/>
</dbReference>
<dbReference type="Pfam" id="PF02895">
    <property type="entry name" value="H-kinase_dim"/>
    <property type="match status" value="1"/>
</dbReference>
<dbReference type="InterPro" id="IPR035891">
    <property type="entry name" value="CheY-binding_CheA"/>
</dbReference>
<dbReference type="SUPFAM" id="SSF47384">
    <property type="entry name" value="Homodimeric domain of signal transducing histidine kinase"/>
    <property type="match status" value="1"/>
</dbReference>
<dbReference type="Gene3D" id="3.30.565.10">
    <property type="entry name" value="Histidine kinase-like ATPase, C-terminal domain"/>
    <property type="match status" value="1"/>
</dbReference>
<dbReference type="Pfam" id="PF01584">
    <property type="entry name" value="CheW"/>
    <property type="match status" value="1"/>
</dbReference>
<proteinExistence type="predicted"/>
<keyword evidence="9" id="KW-0067">ATP-binding</keyword>
<evidence type="ECO:0000256" key="5">
    <source>
        <dbReference type="ARBA" id="ARBA00022553"/>
    </source>
</evidence>
<dbReference type="PROSITE" id="PS50894">
    <property type="entry name" value="HPT"/>
    <property type="match status" value="1"/>
</dbReference>
<keyword evidence="16" id="KW-1185">Reference proteome</keyword>
<dbReference type="InterPro" id="IPR004358">
    <property type="entry name" value="Sig_transdc_His_kin-like_C"/>
</dbReference>
<dbReference type="PANTHER" id="PTHR43395:SF1">
    <property type="entry name" value="CHEMOTAXIS PROTEIN CHEA"/>
    <property type="match status" value="1"/>
</dbReference>
<comment type="caution">
    <text evidence="15">The sequence shown here is derived from an EMBL/GenBank/DDBJ whole genome shotgun (WGS) entry which is preliminary data.</text>
</comment>
<gene>
    <name evidence="15" type="ORF">HMPREF0557_01380</name>
</gene>
<dbReference type="FunFam" id="3.30.565.10:FF:000016">
    <property type="entry name" value="Chemotaxis protein CheA, putative"/>
    <property type="match status" value="1"/>
</dbReference>
<keyword evidence="8" id="KW-0418">Kinase</keyword>
<dbReference type="InterPro" id="IPR036061">
    <property type="entry name" value="CheW-like_dom_sf"/>
</dbReference>
<dbReference type="EC" id="2.7.13.3" evidence="2"/>
<reference evidence="15 16" key="1">
    <citation type="submission" date="2011-08" db="EMBL/GenBank/DDBJ databases">
        <authorList>
            <person name="Weinstock G."/>
            <person name="Sodergren E."/>
            <person name="Clifton S."/>
            <person name="Fulton L."/>
            <person name="Fulton B."/>
            <person name="Courtney L."/>
            <person name="Fronick C."/>
            <person name="Harrison M."/>
            <person name="Strong C."/>
            <person name="Farmer C."/>
            <person name="Delahaunty K."/>
            <person name="Markovic C."/>
            <person name="Hall O."/>
            <person name="Minx P."/>
            <person name="Tomlinson C."/>
            <person name="Mitreva M."/>
            <person name="Hou S."/>
            <person name="Chen J."/>
            <person name="Wollam A."/>
            <person name="Pepin K.H."/>
            <person name="Johnson M."/>
            <person name="Bhonagiri V."/>
            <person name="Zhang X."/>
            <person name="Suruliraj S."/>
            <person name="Warren W."/>
            <person name="Chinwalla A."/>
            <person name="Mardis E.R."/>
            <person name="Wilson R.K."/>
        </authorList>
    </citation>
    <scope>NUCLEOTIDE SEQUENCE [LARGE SCALE GENOMIC DNA]</scope>
    <source>
        <strain evidence="15 16">ATCC 33091</strain>
    </source>
</reference>
<evidence type="ECO:0000256" key="2">
    <source>
        <dbReference type="ARBA" id="ARBA00012438"/>
    </source>
</evidence>
<evidence type="ECO:0000259" key="14">
    <source>
        <dbReference type="PROSITE" id="PS50894"/>
    </source>
</evidence>
<dbReference type="CDD" id="cd00088">
    <property type="entry name" value="HPT"/>
    <property type="match status" value="1"/>
</dbReference>
<name>A0AB72Z915_LISIO</name>
<evidence type="ECO:0000313" key="16">
    <source>
        <dbReference type="Proteomes" id="UP000003597"/>
    </source>
</evidence>
<dbReference type="InterPro" id="IPR037052">
    <property type="entry name" value="CheA-like_P2_sf"/>
</dbReference>
<dbReference type="Gene3D" id="1.10.287.560">
    <property type="entry name" value="Histidine kinase CheA-like, homodimeric domain"/>
    <property type="match status" value="1"/>
</dbReference>
<dbReference type="SUPFAM" id="SSF47226">
    <property type="entry name" value="Histidine-containing phosphotransfer domain, HPT domain"/>
    <property type="match status" value="1"/>
</dbReference>
<dbReference type="InterPro" id="IPR010808">
    <property type="entry name" value="CheA_P2-bd"/>
</dbReference>
<dbReference type="InterPro" id="IPR037006">
    <property type="entry name" value="CheA-like_homodim_sf"/>
</dbReference>